<dbReference type="Proteomes" id="UP000076796">
    <property type="component" value="Unassembled WGS sequence"/>
</dbReference>
<protein>
    <submittedName>
        <fullName evidence="4">DeoR family transcriptional regulator</fullName>
    </submittedName>
</protein>
<dbReference type="InterPro" id="IPR036390">
    <property type="entry name" value="WH_DNA-bd_sf"/>
</dbReference>
<accession>A0A162EK94</accession>
<dbReference type="RefSeq" id="WP_036638670.1">
    <property type="nucleotide sequence ID" value="NZ_CBCSBX010000003.1"/>
</dbReference>
<comment type="caution">
    <text evidence="4">The sequence shown here is derived from an EMBL/GenBank/DDBJ whole genome shotgun (WGS) entry which is preliminary data.</text>
</comment>
<dbReference type="OrthoDB" id="9797223at2"/>
<dbReference type="Gene3D" id="3.40.50.1360">
    <property type="match status" value="1"/>
</dbReference>
<dbReference type="KEGG" id="pglu:A3958_13065"/>
<dbReference type="Gene3D" id="1.10.10.10">
    <property type="entry name" value="Winged helix-like DNA-binding domain superfamily/Winged helix DNA-binding domain"/>
    <property type="match status" value="1"/>
</dbReference>
<dbReference type="SMART" id="SM01134">
    <property type="entry name" value="DeoRC"/>
    <property type="match status" value="1"/>
</dbReference>
<evidence type="ECO:0000256" key="1">
    <source>
        <dbReference type="ARBA" id="ARBA00023015"/>
    </source>
</evidence>
<dbReference type="InterPro" id="IPR036388">
    <property type="entry name" value="WH-like_DNA-bd_sf"/>
</dbReference>
<proteinExistence type="predicted"/>
<dbReference type="InterPro" id="IPR037171">
    <property type="entry name" value="NagB/RpiA_transferase-like"/>
</dbReference>
<dbReference type="GO" id="GO:0003700">
    <property type="term" value="F:DNA-binding transcription factor activity"/>
    <property type="evidence" value="ECO:0007669"/>
    <property type="project" value="InterPro"/>
</dbReference>
<dbReference type="InterPro" id="IPR014036">
    <property type="entry name" value="DeoR-like_C"/>
</dbReference>
<dbReference type="InterPro" id="IPR001034">
    <property type="entry name" value="DeoR_HTH"/>
</dbReference>
<dbReference type="InterPro" id="IPR050313">
    <property type="entry name" value="Carb_Metab_HTH_regulators"/>
</dbReference>
<evidence type="ECO:0000256" key="2">
    <source>
        <dbReference type="ARBA" id="ARBA00023163"/>
    </source>
</evidence>
<name>A0A162EK94_9BACL</name>
<gene>
    <name evidence="4" type="ORF">AWU65_13480</name>
</gene>
<keyword evidence="5" id="KW-1185">Reference proteome</keyword>
<organism evidence="4 5">
    <name type="scientific">Paenibacillus glucanolyticus</name>
    <dbReference type="NCBI Taxonomy" id="59843"/>
    <lineage>
        <taxon>Bacteria</taxon>
        <taxon>Bacillati</taxon>
        <taxon>Bacillota</taxon>
        <taxon>Bacilli</taxon>
        <taxon>Bacillales</taxon>
        <taxon>Paenibacillaceae</taxon>
        <taxon>Paenibacillus</taxon>
    </lineage>
</organism>
<evidence type="ECO:0000313" key="4">
    <source>
        <dbReference type="EMBL" id="KZS46861.1"/>
    </source>
</evidence>
<dbReference type="PRINTS" id="PR00037">
    <property type="entry name" value="HTHLACR"/>
</dbReference>
<dbReference type="AlphaFoldDB" id="A0A162EK94"/>
<dbReference type="Pfam" id="PF08220">
    <property type="entry name" value="HTH_DeoR"/>
    <property type="match status" value="1"/>
</dbReference>
<feature type="domain" description="HTH deoR-type" evidence="3">
    <location>
        <begin position="3"/>
        <end position="58"/>
    </location>
</feature>
<dbReference type="SUPFAM" id="SSF100950">
    <property type="entry name" value="NagB/RpiA/CoA transferase-like"/>
    <property type="match status" value="1"/>
</dbReference>
<reference evidence="4" key="1">
    <citation type="journal article" date="2016" name="Genome Announc.">
        <title>Draft genomes of two strains of Paenibacillus glucanolyticus with capability to degrade lignocellulose.</title>
        <authorList>
            <person name="Mathews S.L."/>
            <person name="Pawlak J."/>
            <person name="Grunden A.M."/>
        </authorList>
    </citation>
    <scope>NUCLEOTIDE SEQUENCE [LARGE SCALE GENOMIC DNA]</scope>
    <source>
        <strain evidence="4">SLM1</strain>
    </source>
</reference>
<evidence type="ECO:0000259" key="3">
    <source>
        <dbReference type="PROSITE" id="PS51000"/>
    </source>
</evidence>
<keyword evidence="1" id="KW-0805">Transcription regulation</keyword>
<dbReference type="SUPFAM" id="SSF46785">
    <property type="entry name" value="Winged helix' DNA-binding domain"/>
    <property type="match status" value="1"/>
</dbReference>
<dbReference type="STRING" id="59843.A3958_13065"/>
<dbReference type="EMBL" id="LWMH01000001">
    <property type="protein sequence ID" value="KZS46861.1"/>
    <property type="molecule type" value="Genomic_DNA"/>
</dbReference>
<dbReference type="SMART" id="SM00420">
    <property type="entry name" value="HTH_DEOR"/>
    <property type="match status" value="1"/>
</dbReference>
<keyword evidence="2" id="KW-0804">Transcription</keyword>
<dbReference type="PANTHER" id="PTHR30363:SF44">
    <property type="entry name" value="AGA OPERON TRANSCRIPTIONAL REPRESSOR-RELATED"/>
    <property type="match status" value="1"/>
</dbReference>
<sequence length="253" mass="27881">MLAHERKKRIIDYVRQYRTATVAALASEFGVHTATIRRDLAEIEQEGALKRTHGGVIMEQWTHNEPSFNERTNFHRDEKIRIGQLAASLVEDGENIIIDSGTTTLHIATHLVHRSDITVITNDMNVAVELRDAPGIKVILTGGELYPSSYMLNGMFTDHVLKSLHVEKAFIGTPALHPQYGLMHPEALLVPAKQSMIQAAGEIVVVTDHSKIGKLSLHTVAPNSAIHTLVTGASASDSDIKPFQERGITVYRA</sequence>
<evidence type="ECO:0000313" key="5">
    <source>
        <dbReference type="Proteomes" id="UP000076796"/>
    </source>
</evidence>
<dbReference type="GeneID" id="97557780"/>
<dbReference type="PROSITE" id="PS51000">
    <property type="entry name" value="HTH_DEOR_2"/>
    <property type="match status" value="1"/>
</dbReference>
<dbReference type="Pfam" id="PF00455">
    <property type="entry name" value="DeoRC"/>
    <property type="match status" value="1"/>
</dbReference>
<dbReference type="PANTHER" id="PTHR30363">
    <property type="entry name" value="HTH-TYPE TRANSCRIPTIONAL REGULATOR SRLR-RELATED"/>
    <property type="match status" value="1"/>
</dbReference>